<dbReference type="InterPro" id="IPR001029">
    <property type="entry name" value="Flagellin_N"/>
</dbReference>
<name>A0A1I2LXG9_9CLOT</name>
<dbReference type="PANTHER" id="PTHR42792:SF1">
    <property type="entry name" value="FLAGELLAR HOOK-ASSOCIATED PROTEIN 3"/>
    <property type="match status" value="1"/>
</dbReference>
<keyword evidence="2" id="KW-0969">Cilium</keyword>
<dbReference type="Pfam" id="PF00669">
    <property type="entry name" value="Flagellin_N"/>
    <property type="match status" value="1"/>
</dbReference>
<keyword evidence="3" id="KW-1185">Reference proteome</keyword>
<evidence type="ECO:0000259" key="1">
    <source>
        <dbReference type="Pfam" id="PF00669"/>
    </source>
</evidence>
<dbReference type="EMBL" id="FOOE01000012">
    <property type="protein sequence ID" value="SFF83923.1"/>
    <property type="molecule type" value="Genomic_DNA"/>
</dbReference>
<keyword evidence="2" id="KW-0966">Cell projection</keyword>
<dbReference type="STRING" id="1529.SAMN04487885_11238"/>
<feature type="domain" description="Flagellin N-terminal" evidence="1">
    <location>
        <begin position="6"/>
        <end position="139"/>
    </location>
</feature>
<dbReference type="RefSeq" id="WP_074845536.1">
    <property type="nucleotide sequence ID" value="NZ_FOOE01000012.1"/>
</dbReference>
<dbReference type="AlphaFoldDB" id="A0A1I2LXG9"/>
<dbReference type="OrthoDB" id="9758307at2"/>
<dbReference type="GO" id="GO:0005198">
    <property type="term" value="F:structural molecule activity"/>
    <property type="evidence" value="ECO:0007669"/>
    <property type="project" value="InterPro"/>
</dbReference>
<reference evidence="2 3" key="1">
    <citation type="submission" date="2016-10" db="EMBL/GenBank/DDBJ databases">
        <authorList>
            <person name="de Groot N.N."/>
        </authorList>
    </citation>
    <scope>NUCLEOTIDE SEQUENCE [LARGE SCALE GENOMIC DNA]</scope>
    <source>
        <strain evidence="2 3">NLAE-zl-G419</strain>
    </source>
</reference>
<dbReference type="InterPro" id="IPR001492">
    <property type="entry name" value="Flagellin"/>
</dbReference>
<dbReference type="PANTHER" id="PTHR42792">
    <property type="entry name" value="FLAGELLIN"/>
    <property type="match status" value="1"/>
</dbReference>
<evidence type="ECO:0000313" key="3">
    <source>
        <dbReference type="Proteomes" id="UP000182135"/>
    </source>
</evidence>
<protein>
    <submittedName>
        <fullName evidence="2">Flagellar hook-associated protein 3 FlgL</fullName>
    </submittedName>
</protein>
<dbReference type="Proteomes" id="UP000182135">
    <property type="component" value="Unassembled WGS sequence"/>
</dbReference>
<dbReference type="SUPFAM" id="SSF64518">
    <property type="entry name" value="Phase 1 flagellin"/>
    <property type="match status" value="1"/>
</dbReference>
<dbReference type="eggNOG" id="COG1344">
    <property type="taxonomic scope" value="Bacteria"/>
</dbReference>
<accession>A0A1I2LXG9</accession>
<keyword evidence="2" id="KW-0282">Flagellum</keyword>
<sequence length="301" mass="33592">MRVTNITMSNTYLTDVQTNLQSIDKLNKQLNTGKQINRVSDNPYEAIKILNMQNEINDVERYNYNCDEISGWLNSTDDALDKIGNITSEIKVLLKSISGAYGNDEIGAIKSEVNEKIKQIGEALNTTYAGRFIFGGSNTDEAPVEIFQNPDGMVQLKVKSNVNDEQLKSEISDGICINYNLTLSDVTNKSAGLDTINNIVKELSKSPADLEKLSQLDDDLSKYLTHILDNRSTIGARSNTVENVKSSNEEGILTLKGFYSNMQDVNFTEKYIELKSAELIYNSCMQVGAKLIQPTLLDYLR</sequence>
<gene>
    <name evidence="2" type="ORF">SAMN04487885_11238</name>
</gene>
<organism evidence="2 3">
    <name type="scientific">Clostridium cadaveris</name>
    <dbReference type="NCBI Taxonomy" id="1529"/>
    <lineage>
        <taxon>Bacteria</taxon>
        <taxon>Bacillati</taxon>
        <taxon>Bacillota</taxon>
        <taxon>Clostridia</taxon>
        <taxon>Eubacteriales</taxon>
        <taxon>Clostridiaceae</taxon>
        <taxon>Clostridium</taxon>
    </lineage>
</organism>
<dbReference type="GO" id="GO:0009288">
    <property type="term" value="C:bacterial-type flagellum"/>
    <property type="evidence" value="ECO:0007669"/>
    <property type="project" value="InterPro"/>
</dbReference>
<dbReference type="Gene3D" id="1.20.1330.10">
    <property type="entry name" value="f41 fragment of flagellin, N-terminal domain"/>
    <property type="match status" value="1"/>
</dbReference>
<evidence type="ECO:0000313" key="2">
    <source>
        <dbReference type="EMBL" id="SFF83923.1"/>
    </source>
</evidence>
<proteinExistence type="predicted"/>